<dbReference type="SUPFAM" id="SSF111384">
    <property type="entry name" value="OmpH-like"/>
    <property type="match status" value="1"/>
</dbReference>
<protein>
    <submittedName>
        <fullName evidence="4">OmpH family outer membrane protein</fullName>
    </submittedName>
</protein>
<keyword evidence="2" id="KW-0732">Signal</keyword>
<accession>A0ABN1MHS1</accession>
<keyword evidence="5" id="KW-1185">Reference proteome</keyword>
<name>A0ABN1MHS1_9FLAO</name>
<dbReference type="PANTHER" id="PTHR35089:SF1">
    <property type="entry name" value="CHAPERONE PROTEIN SKP"/>
    <property type="match status" value="1"/>
</dbReference>
<dbReference type="PANTHER" id="PTHR35089">
    <property type="entry name" value="CHAPERONE PROTEIN SKP"/>
    <property type="match status" value="1"/>
</dbReference>
<evidence type="ECO:0000313" key="4">
    <source>
        <dbReference type="EMBL" id="GAA0872742.1"/>
    </source>
</evidence>
<evidence type="ECO:0000313" key="5">
    <source>
        <dbReference type="Proteomes" id="UP001500507"/>
    </source>
</evidence>
<reference evidence="4 5" key="1">
    <citation type="journal article" date="2019" name="Int. J. Syst. Evol. Microbiol.">
        <title>The Global Catalogue of Microorganisms (GCM) 10K type strain sequencing project: providing services to taxonomists for standard genome sequencing and annotation.</title>
        <authorList>
            <consortium name="The Broad Institute Genomics Platform"/>
            <consortium name="The Broad Institute Genome Sequencing Center for Infectious Disease"/>
            <person name="Wu L."/>
            <person name="Ma J."/>
        </authorList>
    </citation>
    <scope>NUCLEOTIDE SEQUENCE [LARGE SCALE GENOMIC DNA]</scope>
    <source>
        <strain evidence="4 5">JCM 16082</strain>
    </source>
</reference>
<organism evidence="4 5">
    <name type="scientific">Gangjinia marincola</name>
    <dbReference type="NCBI Taxonomy" id="578463"/>
    <lineage>
        <taxon>Bacteria</taxon>
        <taxon>Pseudomonadati</taxon>
        <taxon>Bacteroidota</taxon>
        <taxon>Flavobacteriia</taxon>
        <taxon>Flavobacteriales</taxon>
        <taxon>Flavobacteriaceae</taxon>
        <taxon>Gangjinia</taxon>
    </lineage>
</organism>
<keyword evidence="3" id="KW-0175">Coiled coil</keyword>
<gene>
    <name evidence="4" type="ORF">GCM10009117_18890</name>
</gene>
<feature type="coiled-coil region" evidence="3">
    <location>
        <begin position="85"/>
        <end position="114"/>
    </location>
</feature>
<evidence type="ECO:0000256" key="3">
    <source>
        <dbReference type="SAM" id="Coils"/>
    </source>
</evidence>
<dbReference type="InterPro" id="IPR005632">
    <property type="entry name" value="Chaperone_Skp"/>
</dbReference>
<dbReference type="Pfam" id="PF03938">
    <property type="entry name" value="OmpH"/>
    <property type="match status" value="1"/>
</dbReference>
<proteinExistence type="inferred from homology"/>
<dbReference type="InterPro" id="IPR024930">
    <property type="entry name" value="Skp_dom_sf"/>
</dbReference>
<dbReference type="Gene3D" id="3.30.910.20">
    <property type="entry name" value="Skp domain"/>
    <property type="match status" value="1"/>
</dbReference>
<sequence length="177" mass="20319">MILNFTMKKIIIIVLGAISLASCEQPKTAYVDNTKLIQEYTEMKDAESKFGVRSDRMRAQMDSVAKEFQIEVQAYQNSMNSMSAAKRQEKEAELMTKQQQLQQQQQLRSQMLRQESDAVIDSIVTKVKNFVKEYGKNNNYTYIYGSNESANIMYAKEGLDITDKVLEELNKTNDTAQ</sequence>
<dbReference type="Proteomes" id="UP001500507">
    <property type="component" value="Unassembled WGS sequence"/>
</dbReference>
<comment type="similarity">
    <text evidence="1">Belongs to the Skp family.</text>
</comment>
<evidence type="ECO:0000256" key="1">
    <source>
        <dbReference type="ARBA" id="ARBA00009091"/>
    </source>
</evidence>
<dbReference type="SMART" id="SM00935">
    <property type="entry name" value="OmpH"/>
    <property type="match status" value="1"/>
</dbReference>
<dbReference type="EMBL" id="BAAAFG010000015">
    <property type="protein sequence ID" value="GAA0872742.1"/>
    <property type="molecule type" value="Genomic_DNA"/>
</dbReference>
<comment type="caution">
    <text evidence="4">The sequence shown here is derived from an EMBL/GenBank/DDBJ whole genome shotgun (WGS) entry which is preliminary data.</text>
</comment>
<evidence type="ECO:0000256" key="2">
    <source>
        <dbReference type="ARBA" id="ARBA00022729"/>
    </source>
</evidence>